<reference evidence="3" key="2">
    <citation type="submission" date="2024-10" db="UniProtKB">
        <authorList>
            <consortium name="EnsemblProtists"/>
        </authorList>
    </citation>
    <scope>IDENTIFICATION</scope>
</reference>
<dbReference type="RefSeq" id="XP_005763252.1">
    <property type="nucleotide sequence ID" value="XM_005763195.1"/>
</dbReference>
<dbReference type="PANTHER" id="PTHR22545">
    <property type="entry name" value="CENTROSOMAL PROTEIN OF 95 KDA"/>
    <property type="match status" value="1"/>
</dbReference>
<dbReference type="HOGENOM" id="CLU_1201750_0_0_1"/>
<feature type="compositionally biased region" description="Basic and acidic residues" evidence="1">
    <location>
        <begin position="194"/>
        <end position="204"/>
    </location>
</feature>
<dbReference type="Pfam" id="PF19016">
    <property type="entry name" value="DUF5745"/>
    <property type="match status" value="1"/>
</dbReference>
<sequence>MSTTQIALDRINAVLNAAGLDDTIFSLRDANSSLFLLLFKKLFARTLPGVQAAPVGEQEHAANYEVLLRAIGDDVLGMDLSHLSPTQLAAGELAPLCNLAEIFSELCGILLADEDALPPHHHSSPDEGRLEDGGYGGGHGGGCGGGYSDMGCERGYGGHRDASYGGGCCGHETSAARAVRCRGAPQRRSAGVARGREAEEERPLHFKTPSALLQQLQEEPRSSHSLDRSSS</sequence>
<feature type="compositionally biased region" description="Basic and acidic residues" evidence="1">
    <location>
        <begin position="218"/>
        <end position="231"/>
    </location>
</feature>
<feature type="domain" description="DUF5745" evidence="2">
    <location>
        <begin position="48"/>
        <end position="106"/>
    </location>
</feature>
<keyword evidence="4" id="KW-1185">Reference proteome</keyword>
<dbReference type="PaxDb" id="2903-EOD10823"/>
<evidence type="ECO:0000256" key="1">
    <source>
        <dbReference type="SAM" id="MobiDB-lite"/>
    </source>
</evidence>
<reference evidence="4" key="1">
    <citation type="journal article" date="2013" name="Nature">
        <title>Pan genome of the phytoplankton Emiliania underpins its global distribution.</title>
        <authorList>
            <person name="Read B.A."/>
            <person name="Kegel J."/>
            <person name="Klute M.J."/>
            <person name="Kuo A."/>
            <person name="Lefebvre S.C."/>
            <person name="Maumus F."/>
            <person name="Mayer C."/>
            <person name="Miller J."/>
            <person name="Monier A."/>
            <person name="Salamov A."/>
            <person name="Young J."/>
            <person name="Aguilar M."/>
            <person name="Claverie J.M."/>
            <person name="Frickenhaus S."/>
            <person name="Gonzalez K."/>
            <person name="Herman E.K."/>
            <person name="Lin Y.C."/>
            <person name="Napier J."/>
            <person name="Ogata H."/>
            <person name="Sarno A.F."/>
            <person name="Shmutz J."/>
            <person name="Schroeder D."/>
            <person name="de Vargas C."/>
            <person name="Verret F."/>
            <person name="von Dassow P."/>
            <person name="Valentin K."/>
            <person name="Van de Peer Y."/>
            <person name="Wheeler G."/>
            <person name="Dacks J.B."/>
            <person name="Delwiche C.F."/>
            <person name="Dyhrman S.T."/>
            <person name="Glockner G."/>
            <person name="John U."/>
            <person name="Richards T."/>
            <person name="Worden A.Z."/>
            <person name="Zhang X."/>
            <person name="Grigoriev I.V."/>
            <person name="Allen A.E."/>
            <person name="Bidle K."/>
            <person name="Borodovsky M."/>
            <person name="Bowler C."/>
            <person name="Brownlee C."/>
            <person name="Cock J.M."/>
            <person name="Elias M."/>
            <person name="Gladyshev V.N."/>
            <person name="Groth M."/>
            <person name="Guda C."/>
            <person name="Hadaegh A."/>
            <person name="Iglesias-Rodriguez M.D."/>
            <person name="Jenkins J."/>
            <person name="Jones B.M."/>
            <person name="Lawson T."/>
            <person name="Leese F."/>
            <person name="Lindquist E."/>
            <person name="Lobanov A."/>
            <person name="Lomsadze A."/>
            <person name="Malik S.B."/>
            <person name="Marsh M.E."/>
            <person name="Mackinder L."/>
            <person name="Mock T."/>
            <person name="Mueller-Roeber B."/>
            <person name="Pagarete A."/>
            <person name="Parker M."/>
            <person name="Probert I."/>
            <person name="Quesneville H."/>
            <person name="Raines C."/>
            <person name="Rensing S.A."/>
            <person name="Riano-Pachon D.M."/>
            <person name="Richier S."/>
            <person name="Rokitta S."/>
            <person name="Shiraiwa Y."/>
            <person name="Soanes D.M."/>
            <person name="van der Giezen M."/>
            <person name="Wahlund T.M."/>
            <person name="Williams B."/>
            <person name="Wilson W."/>
            <person name="Wolfe G."/>
            <person name="Wurch L.L."/>
        </authorList>
    </citation>
    <scope>NUCLEOTIDE SEQUENCE</scope>
</reference>
<evidence type="ECO:0000313" key="3">
    <source>
        <dbReference type="EnsemblProtists" id="EOD10823"/>
    </source>
</evidence>
<accession>A0A0D3IHT8</accession>
<dbReference type="AlphaFoldDB" id="A0A0D3IHT8"/>
<dbReference type="Proteomes" id="UP000013827">
    <property type="component" value="Unassembled WGS sequence"/>
</dbReference>
<dbReference type="GeneID" id="17256974"/>
<proteinExistence type="predicted"/>
<dbReference type="EnsemblProtists" id="EOD10823">
    <property type="protein sequence ID" value="EOD10823"/>
    <property type="gene ID" value="EMIHUDRAFT_257593"/>
</dbReference>
<dbReference type="InterPro" id="IPR044039">
    <property type="entry name" value="DUF5745"/>
</dbReference>
<feature type="region of interest" description="Disordered" evidence="1">
    <location>
        <begin position="180"/>
        <end position="231"/>
    </location>
</feature>
<name>A0A0D3IHT8_EMIH1</name>
<organism evidence="3 4">
    <name type="scientific">Emiliania huxleyi (strain CCMP1516)</name>
    <dbReference type="NCBI Taxonomy" id="280463"/>
    <lineage>
        <taxon>Eukaryota</taxon>
        <taxon>Haptista</taxon>
        <taxon>Haptophyta</taxon>
        <taxon>Prymnesiophyceae</taxon>
        <taxon>Isochrysidales</taxon>
        <taxon>Noelaerhabdaceae</taxon>
        <taxon>Emiliania</taxon>
    </lineage>
</organism>
<evidence type="ECO:0000259" key="2">
    <source>
        <dbReference type="Pfam" id="PF19016"/>
    </source>
</evidence>
<dbReference type="InterPro" id="IPR026619">
    <property type="entry name" value="CEP95"/>
</dbReference>
<dbReference type="PANTHER" id="PTHR22545:SF0">
    <property type="entry name" value="CENTROSOMAL PROTEIN OF 95 KDA"/>
    <property type="match status" value="1"/>
</dbReference>
<evidence type="ECO:0000313" key="4">
    <source>
        <dbReference type="Proteomes" id="UP000013827"/>
    </source>
</evidence>
<dbReference type="GO" id="GO:0005813">
    <property type="term" value="C:centrosome"/>
    <property type="evidence" value="ECO:0007669"/>
    <property type="project" value="InterPro"/>
</dbReference>
<dbReference type="KEGG" id="ehx:EMIHUDRAFT_257593"/>
<dbReference type="GO" id="GO:0000922">
    <property type="term" value="C:spindle pole"/>
    <property type="evidence" value="ECO:0007669"/>
    <property type="project" value="InterPro"/>
</dbReference>
<protein>
    <recommendedName>
        <fullName evidence="2">DUF5745 domain-containing protein</fullName>
    </recommendedName>
</protein>